<proteinExistence type="predicted"/>
<feature type="transmembrane region" description="Helical" evidence="1">
    <location>
        <begin position="66"/>
        <end position="87"/>
    </location>
</feature>
<evidence type="ECO:0000256" key="1">
    <source>
        <dbReference type="SAM" id="Phobius"/>
    </source>
</evidence>
<feature type="transmembrane region" description="Helical" evidence="1">
    <location>
        <begin position="6"/>
        <end position="29"/>
    </location>
</feature>
<dbReference type="InterPro" id="IPR011674">
    <property type="entry name" value="DUF1616"/>
</dbReference>
<dbReference type="AlphaFoldDB" id="X1HEK9"/>
<protein>
    <recommendedName>
        <fullName evidence="2">DUF1616 domain-containing protein</fullName>
    </recommendedName>
</protein>
<feature type="transmembrane region" description="Helical" evidence="1">
    <location>
        <begin position="41"/>
        <end position="60"/>
    </location>
</feature>
<feature type="domain" description="DUF1616" evidence="2">
    <location>
        <begin position="6"/>
        <end position="84"/>
    </location>
</feature>
<name>X1HEK9_9ZZZZ</name>
<dbReference type="EMBL" id="BARU01005971">
    <property type="protein sequence ID" value="GAH43738.1"/>
    <property type="molecule type" value="Genomic_DNA"/>
</dbReference>
<sequence>MEIFELLRIIFGSVFVLFLPGLAWSFVFFKKGEIDAIERIALSFGLSIALVPLVVFWLNWLLKIKINLVTVTAVILGLIGCALIILLRMGRFSQIKIPANGKEERV</sequence>
<evidence type="ECO:0000313" key="3">
    <source>
        <dbReference type="EMBL" id="GAH43738.1"/>
    </source>
</evidence>
<comment type="caution">
    <text evidence="3">The sequence shown here is derived from an EMBL/GenBank/DDBJ whole genome shotgun (WGS) entry which is preliminary data.</text>
</comment>
<keyword evidence="1" id="KW-1133">Transmembrane helix</keyword>
<organism evidence="3">
    <name type="scientific">marine sediment metagenome</name>
    <dbReference type="NCBI Taxonomy" id="412755"/>
    <lineage>
        <taxon>unclassified sequences</taxon>
        <taxon>metagenomes</taxon>
        <taxon>ecological metagenomes</taxon>
    </lineage>
</organism>
<accession>X1HEK9</accession>
<gene>
    <name evidence="3" type="ORF">S03H2_11722</name>
</gene>
<keyword evidence="1" id="KW-0472">Membrane</keyword>
<dbReference type="Pfam" id="PF07760">
    <property type="entry name" value="DUF1616"/>
    <property type="match status" value="1"/>
</dbReference>
<keyword evidence="1" id="KW-0812">Transmembrane</keyword>
<reference evidence="3" key="1">
    <citation type="journal article" date="2014" name="Front. Microbiol.">
        <title>High frequency of phylogenetically diverse reductive dehalogenase-homologous genes in deep subseafloor sedimentary metagenomes.</title>
        <authorList>
            <person name="Kawai M."/>
            <person name="Futagami T."/>
            <person name="Toyoda A."/>
            <person name="Takaki Y."/>
            <person name="Nishi S."/>
            <person name="Hori S."/>
            <person name="Arai W."/>
            <person name="Tsubouchi T."/>
            <person name="Morono Y."/>
            <person name="Uchiyama I."/>
            <person name="Ito T."/>
            <person name="Fujiyama A."/>
            <person name="Inagaki F."/>
            <person name="Takami H."/>
        </authorList>
    </citation>
    <scope>NUCLEOTIDE SEQUENCE</scope>
    <source>
        <strain evidence="3">Expedition CK06-06</strain>
    </source>
</reference>
<evidence type="ECO:0000259" key="2">
    <source>
        <dbReference type="Pfam" id="PF07760"/>
    </source>
</evidence>